<gene>
    <name evidence="2" type="ORF">WR25_08668</name>
</gene>
<dbReference type="Proteomes" id="UP000218231">
    <property type="component" value="Unassembled WGS sequence"/>
</dbReference>
<evidence type="ECO:0000313" key="3">
    <source>
        <dbReference type="Proteomes" id="UP000218231"/>
    </source>
</evidence>
<dbReference type="AlphaFoldDB" id="A0A2A2LNU9"/>
<evidence type="ECO:0000313" key="2">
    <source>
        <dbReference type="EMBL" id="PAV87896.1"/>
    </source>
</evidence>
<reference evidence="2 3" key="1">
    <citation type="journal article" date="2017" name="Curr. Biol.">
        <title>Genome architecture and evolution of a unichromosomal asexual nematode.</title>
        <authorList>
            <person name="Fradin H."/>
            <person name="Zegar C."/>
            <person name="Gutwein M."/>
            <person name="Lucas J."/>
            <person name="Kovtun M."/>
            <person name="Corcoran D."/>
            <person name="Baugh L.R."/>
            <person name="Kiontke K."/>
            <person name="Gunsalus K."/>
            <person name="Fitch D.H."/>
            <person name="Piano F."/>
        </authorList>
    </citation>
    <scope>NUCLEOTIDE SEQUENCE [LARGE SCALE GENOMIC DNA]</scope>
    <source>
        <strain evidence="2">PF1309</strain>
    </source>
</reference>
<sequence length="143" mass="15924">MPFPVTGATLEVPNTATIDVHAVGIEIYDANDMPLIDFEHGPQKEYSVTLGQYRSKMTIYDMRQMGLNADGEDMVMALFDLTLTFKRGGKMVDFCIKLKECGYTEPTHGSSSGAQEYVDSSLPHSQFPPHRAKQGFNSLECHE</sequence>
<proteinExistence type="predicted"/>
<evidence type="ECO:0000256" key="1">
    <source>
        <dbReference type="SAM" id="MobiDB-lite"/>
    </source>
</evidence>
<name>A0A2A2LNU9_9BILA</name>
<protein>
    <submittedName>
        <fullName evidence="2">Uncharacterized protein</fullName>
    </submittedName>
</protein>
<dbReference type="EMBL" id="LIAE01006540">
    <property type="protein sequence ID" value="PAV87896.1"/>
    <property type="molecule type" value="Genomic_DNA"/>
</dbReference>
<keyword evidence="3" id="KW-1185">Reference proteome</keyword>
<organism evidence="2 3">
    <name type="scientific">Diploscapter pachys</name>
    <dbReference type="NCBI Taxonomy" id="2018661"/>
    <lineage>
        <taxon>Eukaryota</taxon>
        <taxon>Metazoa</taxon>
        <taxon>Ecdysozoa</taxon>
        <taxon>Nematoda</taxon>
        <taxon>Chromadorea</taxon>
        <taxon>Rhabditida</taxon>
        <taxon>Rhabditina</taxon>
        <taxon>Rhabditomorpha</taxon>
        <taxon>Rhabditoidea</taxon>
        <taxon>Rhabditidae</taxon>
        <taxon>Diploscapter</taxon>
    </lineage>
</organism>
<accession>A0A2A2LNU9</accession>
<feature type="region of interest" description="Disordered" evidence="1">
    <location>
        <begin position="109"/>
        <end position="143"/>
    </location>
</feature>
<comment type="caution">
    <text evidence="2">The sequence shown here is derived from an EMBL/GenBank/DDBJ whole genome shotgun (WGS) entry which is preliminary data.</text>
</comment>